<dbReference type="InterPro" id="IPR051324">
    <property type="entry name" value="Stress/Tellurium_Resist"/>
</dbReference>
<dbReference type="CDD" id="cd06974">
    <property type="entry name" value="TerD_like"/>
    <property type="match status" value="1"/>
</dbReference>
<dbReference type="eggNOG" id="COG2310">
    <property type="taxonomic scope" value="Bacteria"/>
</dbReference>
<dbReference type="AlphaFoldDB" id="K9YIP7"/>
<evidence type="ECO:0000313" key="2">
    <source>
        <dbReference type="EMBL" id="AFZ46270.1"/>
    </source>
</evidence>
<proteinExistence type="predicted"/>
<dbReference type="HOGENOM" id="CLU_055120_2_2_3"/>
<dbReference type="PATRIC" id="fig|292563.3.peg.302"/>
<dbReference type="Pfam" id="PF02342">
    <property type="entry name" value="TerD"/>
    <property type="match status" value="1"/>
</dbReference>
<gene>
    <name evidence="2" type="ordered locus">Cyast_0290</name>
</gene>
<dbReference type="PANTHER" id="PTHR32097">
    <property type="entry name" value="CAMP-BINDING PROTEIN 1-RELATED"/>
    <property type="match status" value="1"/>
</dbReference>
<dbReference type="Gene3D" id="2.60.60.30">
    <property type="entry name" value="sav2460 like domains"/>
    <property type="match status" value="1"/>
</dbReference>
<dbReference type="BioCyc" id="CSTA292563:G1353-291-MONOMER"/>
<dbReference type="Proteomes" id="UP000010483">
    <property type="component" value="Chromosome"/>
</dbReference>
<evidence type="ECO:0000313" key="3">
    <source>
        <dbReference type="Proteomes" id="UP000010483"/>
    </source>
</evidence>
<reference evidence="3" key="1">
    <citation type="journal article" date="2013" name="Proc. Natl. Acad. Sci. U.S.A.">
        <title>Improving the coverage of the cyanobacterial phylum using diversity-driven genome sequencing.</title>
        <authorList>
            <person name="Shih P.M."/>
            <person name="Wu D."/>
            <person name="Latifi A."/>
            <person name="Axen S.D."/>
            <person name="Fewer D.P."/>
            <person name="Talla E."/>
            <person name="Calteau A."/>
            <person name="Cai F."/>
            <person name="Tandeau de Marsac N."/>
            <person name="Rippka R."/>
            <person name="Herdman M."/>
            <person name="Sivonen K."/>
            <person name="Coursin T."/>
            <person name="Laurent T."/>
            <person name="Goodwin L."/>
            <person name="Nolan M."/>
            <person name="Davenport K.W."/>
            <person name="Han C.S."/>
            <person name="Rubin E.M."/>
            <person name="Eisen J.A."/>
            <person name="Woyke T."/>
            <person name="Gugger M."/>
            <person name="Kerfeld C.A."/>
        </authorList>
    </citation>
    <scope>NUCLEOTIDE SEQUENCE [LARGE SCALE GENOMIC DNA]</scope>
    <source>
        <strain evidence="3">ATCC 29140 / PCC 7202</strain>
    </source>
</reference>
<evidence type="ECO:0000259" key="1">
    <source>
        <dbReference type="Pfam" id="PF02342"/>
    </source>
</evidence>
<organism evidence="2 3">
    <name type="scientific">Cyanobacterium stanieri (strain ATCC 29140 / PCC 7202)</name>
    <dbReference type="NCBI Taxonomy" id="292563"/>
    <lineage>
        <taxon>Bacteria</taxon>
        <taxon>Bacillati</taxon>
        <taxon>Cyanobacteriota</taxon>
        <taxon>Cyanophyceae</taxon>
        <taxon>Oscillatoriophycideae</taxon>
        <taxon>Chroococcales</taxon>
        <taxon>Geminocystaceae</taxon>
        <taxon>Cyanobacterium</taxon>
    </lineage>
</organism>
<protein>
    <submittedName>
        <fullName evidence="2">Stress protein</fullName>
    </submittedName>
</protein>
<feature type="domain" description="TerD" evidence="1">
    <location>
        <begin position="1"/>
        <end position="200"/>
    </location>
</feature>
<sequence>MAINLQKGQRISLTKEAPKLQQLMCGLGWDVVEKKGGFLSNLFSSANNNFDLDASVICISENQKVRHEKDVIYFGNLRHYSDAIIHQGDNLTGEGEGDDEQIMINLSQLPTEINKLVIVVNIYACYTRQQDFSQIKNAFIRLVNLTNQKEIVRYTLSGEEYVGQTAMVMAELTRQGNDWEMDAKGDGLRVKDLAEIVNLYNKRKK</sequence>
<name>K9YIP7_CYASC</name>
<dbReference type="PANTHER" id="PTHR32097:SF15">
    <property type="entry name" value="STRESS RESPONSE PROTEIN SCP2"/>
    <property type="match status" value="1"/>
</dbReference>
<dbReference type="EMBL" id="CP003940">
    <property type="protein sequence ID" value="AFZ46270.1"/>
    <property type="molecule type" value="Genomic_DNA"/>
</dbReference>
<keyword evidence="3" id="KW-1185">Reference proteome</keyword>
<accession>K9YIP7</accession>
<dbReference type="KEGG" id="csn:Cyast_0290"/>
<dbReference type="InterPro" id="IPR003325">
    <property type="entry name" value="TerD"/>
</dbReference>